<feature type="compositionally biased region" description="Low complexity" evidence="1">
    <location>
        <begin position="405"/>
        <end position="423"/>
    </location>
</feature>
<dbReference type="Proteomes" id="UP001190700">
    <property type="component" value="Unassembled WGS sequence"/>
</dbReference>
<dbReference type="AlphaFoldDB" id="A0AAE0EQC8"/>
<feature type="region of interest" description="Disordered" evidence="1">
    <location>
        <begin position="472"/>
        <end position="498"/>
    </location>
</feature>
<gene>
    <name evidence="2" type="ORF">CYMTET_52890</name>
</gene>
<keyword evidence="3" id="KW-1185">Reference proteome</keyword>
<dbReference type="EMBL" id="LGRX02034733">
    <property type="protein sequence ID" value="KAK3237008.1"/>
    <property type="molecule type" value="Genomic_DNA"/>
</dbReference>
<dbReference type="InterPro" id="IPR036034">
    <property type="entry name" value="PDZ_sf"/>
</dbReference>
<reference evidence="2 3" key="1">
    <citation type="journal article" date="2015" name="Genome Biol. Evol.">
        <title>Comparative Genomics of a Bacterivorous Green Alga Reveals Evolutionary Causalities and Consequences of Phago-Mixotrophic Mode of Nutrition.</title>
        <authorList>
            <person name="Burns J.A."/>
            <person name="Paasch A."/>
            <person name="Narechania A."/>
            <person name="Kim E."/>
        </authorList>
    </citation>
    <scope>NUCLEOTIDE SEQUENCE [LARGE SCALE GENOMIC DNA]</scope>
    <source>
        <strain evidence="2 3">PLY_AMNH</strain>
    </source>
</reference>
<name>A0AAE0EQC8_9CHLO</name>
<proteinExistence type="predicted"/>
<feature type="region of interest" description="Disordered" evidence="1">
    <location>
        <begin position="32"/>
        <end position="56"/>
    </location>
</feature>
<feature type="region of interest" description="Disordered" evidence="1">
    <location>
        <begin position="401"/>
        <end position="429"/>
    </location>
</feature>
<dbReference type="SUPFAM" id="SSF50156">
    <property type="entry name" value="PDZ domain-like"/>
    <property type="match status" value="1"/>
</dbReference>
<evidence type="ECO:0000313" key="2">
    <source>
        <dbReference type="EMBL" id="KAK3237008.1"/>
    </source>
</evidence>
<evidence type="ECO:0000313" key="3">
    <source>
        <dbReference type="Proteomes" id="UP001190700"/>
    </source>
</evidence>
<organism evidence="2 3">
    <name type="scientific">Cymbomonas tetramitiformis</name>
    <dbReference type="NCBI Taxonomy" id="36881"/>
    <lineage>
        <taxon>Eukaryota</taxon>
        <taxon>Viridiplantae</taxon>
        <taxon>Chlorophyta</taxon>
        <taxon>Pyramimonadophyceae</taxon>
        <taxon>Pyramimonadales</taxon>
        <taxon>Pyramimonadaceae</taxon>
        <taxon>Cymbomonas</taxon>
    </lineage>
</organism>
<comment type="caution">
    <text evidence="2">The sequence shown here is derived from an EMBL/GenBank/DDBJ whole genome shotgun (WGS) entry which is preliminary data.</text>
</comment>
<accession>A0AAE0EQC8</accession>
<evidence type="ECO:0000256" key="1">
    <source>
        <dbReference type="SAM" id="MobiDB-lite"/>
    </source>
</evidence>
<sequence length="498" mass="52641">MCLLLAVTDDKGKKPALVDPDAALAPAQQLTVKGKGKRIADPDPDTEEASAPKLGNGGLREGLELMAADGPVEAHFAGFPLGMGFCPDDDVGEAGTGAVVVEIDAGSAADVAGVKEGWRIVGVGPHTDVASWNFADIDALFDELPFPISVRFDPTVAAEKLYAVELPAAEALAGIAPKSDLEGQSAEGAMNGITDHCSWFSAIEEAVAGASTVWREDAARLFVGDAGSMTCLHTDLVPQLELCLAVSGTKLVGVSGWRNTQRLMRFNADERPRFQETRVPADRKLAPHELKLLTNATISLTVSRPGDLLMFSSAGAHFATNGAAGLCAALFHGALTAAAVPRLCAAAVRDQQRHEVDAEEEDEEEDEEEARYRFHLSAADLVLEPPRDASAVSDVYQAAFGTPGRGATSTSTRPPSSSPGSAALPKSWKQRDATSLEYAERKFEQNLENMEMALEHAKLALFGDDGSFHPEELYPGEDDGPCGIHRSGKSGKSALLDI</sequence>
<protein>
    <submittedName>
        <fullName evidence="2">Uncharacterized protein</fullName>
    </submittedName>
</protein>